<accession>A0A1T5A6L6</accession>
<dbReference type="InterPro" id="IPR010287">
    <property type="entry name" value="DUF892_YciF-like"/>
</dbReference>
<keyword evidence="2" id="KW-1185">Reference proteome</keyword>
<dbReference type="OrthoDB" id="9795056at2"/>
<dbReference type="Proteomes" id="UP000190541">
    <property type="component" value="Unassembled WGS sequence"/>
</dbReference>
<gene>
    <name evidence="1" type="ORF">SAMN05660226_00636</name>
</gene>
<protein>
    <submittedName>
        <fullName evidence="1">Ferritin-like metal-binding protein YciE</fullName>
    </submittedName>
</protein>
<dbReference type="InterPro" id="IPR009078">
    <property type="entry name" value="Ferritin-like_SF"/>
</dbReference>
<dbReference type="AlphaFoldDB" id="A0A1T5A6L6"/>
<dbReference type="Pfam" id="PF05974">
    <property type="entry name" value="DUF892"/>
    <property type="match status" value="1"/>
</dbReference>
<dbReference type="Gene3D" id="1.20.1260.10">
    <property type="match status" value="1"/>
</dbReference>
<proteinExistence type="predicted"/>
<dbReference type="STRING" id="623280.SAMN05660226_00636"/>
<evidence type="ECO:0000313" key="2">
    <source>
        <dbReference type="Proteomes" id="UP000190541"/>
    </source>
</evidence>
<dbReference type="RefSeq" id="WP_079715344.1">
    <property type="nucleotide sequence ID" value="NZ_FUYS01000001.1"/>
</dbReference>
<sequence>MKTKTNPETAAKTGTLDNAEPTLHTLLLDTVRDLYWAENHLIKALFKMSASASSEALKKAITKHLNETKTQVGRLEKIFEMLGEKAVAKKCDAMEGLTKEGEAIIETTPAGTQTRDVGIIFASKKVEHYEIASYLGAYQLATTLGLSEVGEQLQETLQEEQQTDKLLAEMVGEMLAGTTEKMA</sequence>
<dbReference type="InterPro" id="IPR012347">
    <property type="entry name" value="Ferritin-like"/>
</dbReference>
<dbReference type="PANTHER" id="PTHR30565:SF9">
    <property type="entry name" value="PROTEIN YCIF"/>
    <property type="match status" value="1"/>
</dbReference>
<dbReference type="SUPFAM" id="SSF47240">
    <property type="entry name" value="Ferritin-like"/>
    <property type="match status" value="1"/>
</dbReference>
<dbReference type="EMBL" id="FUYS01000001">
    <property type="protein sequence ID" value="SKB30509.1"/>
    <property type="molecule type" value="Genomic_DNA"/>
</dbReference>
<dbReference type="CDD" id="cd07909">
    <property type="entry name" value="YciF"/>
    <property type="match status" value="1"/>
</dbReference>
<name>A0A1T5A6L6_9SPHI</name>
<organism evidence="1 2">
    <name type="scientific">Parapedobacter luteus</name>
    <dbReference type="NCBI Taxonomy" id="623280"/>
    <lineage>
        <taxon>Bacteria</taxon>
        <taxon>Pseudomonadati</taxon>
        <taxon>Bacteroidota</taxon>
        <taxon>Sphingobacteriia</taxon>
        <taxon>Sphingobacteriales</taxon>
        <taxon>Sphingobacteriaceae</taxon>
        <taxon>Parapedobacter</taxon>
    </lineage>
</organism>
<dbReference type="PANTHER" id="PTHR30565">
    <property type="entry name" value="PROTEIN YCIF"/>
    <property type="match status" value="1"/>
</dbReference>
<dbReference type="InterPro" id="IPR047114">
    <property type="entry name" value="YciF"/>
</dbReference>
<reference evidence="1 2" key="1">
    <citation type="submission" date="2017-02" db="EMBL/GenBank/DDBJ databases">
        <authorList>
            <person name="Peterson S.W."/>
        </authorList>
    </citation>
    <scope>NUCLEOTIDE SEQUENCE [LARGE SCALE GENOMIC DNA]</scope>
    <source>
        <strain evidence="1 2">DSM 22899</strain>
    </source>
</reference>
<evidence type="ECO:0000313" key="1">
    <source>
        <dbReference type="EMBL" id="SKB30509.1"/>
    </source>
</evidence>